<evidence type="ECO:0000259" key="7">
    <source>
        <dbReference type="PROSITE" id="PS51755"/>
    </source>
</evidence>
<dbReference type="SMART" id="SM00862">
    <property type="entry name" value="Trans_reg_C"/>
    <property type="match status" value="1"/>
</dbReference>
<accession>A0A3M2M1F8</accession>
<feature type="domain" description="OmpR/PhoB-type" evidence="7">
    <location>
        <begin position="1"/>
        <end position="95"/>
    </location>
</feature>
<evidence type="ECO:0000256" key="6">
    <source>
        <dbReference type="PROSITE-ProRule" id="PRU01091"/>
    </source>
</evidence>
<keyword evidence="3" id="KW-0805">Transcription regulation</keyword>
<keyword evidence="9" id="KW-1185">Reference proteome</keyword>
<gene>
    <name evidence="8" type="ORF">EBN88_07370</name>
</gene>
<dbReference type="Pfam" id="PF03704">
    <property type="entry name" value="BTAD"/>
    <property type="match status" value="1"/>
</dbReference>
<evidence type="ECO:0000256" key="1">
    <source>
        <dbReference type="ARBA" id="ARBA00005820"/>
    </source>
</evidence>
<dbReference type="RefSeq" id="WP_122183009.1">
    <property type="nucleotide sequence ID" value="NZ_RFFJ01000025.1"/>
</dbReference>
<dbReference type="PANTHER" id="PTHR35807:SF1">
    <property type="entry name" value="TRANSCRIPTIONAL REGULATOR REDD"/>
    <property type="match status" value="1"/>
</dbReference>
<dbReference type="GO" id="GO:0006355">
    <property type="term" value="P:regulation of DNA-templated transcription"/>
    <property type="evidence" value="ECO:0007669"/>
    <property type="project" value="InterPro"/>
</dbReference>
<evidence type="ECO:0000256" key="5">
    <source>
        <dbReference type="ARBA" id="ARBA00023163"/>
    </source>
</evidence>
<protein>
    <submittedName>
        <fullName evidence="8">Activator protein</fullName>
    </submittedName>
</protein>
<dbReference type="InterPro" id="IPR005158">
    <property type="entry name" value="BTAD"/>
</dbReference>
<dbReference type="GO" id="GO:0003677">
    <property type="term" value="F:DNA binding"/>
    <property type="evidence" value="ECO:0007669"/>
    <property type="project" value="UniProtKB-UniRule"/>
</dbReference>
<comment type="similarity">
    <text evidence="1">Belongs to the AfsR/DnrI/RedD regulatory family.</text>
</comment>
<reference evidence="8 9" key="1">
    <citation type="submission" date="2018-10" db="EMBL/GenBank/DDBJ databases">
        <title>Isolation, diversity and antifungal activity of actinobacteria from wheat.</title>
        <authorList>
            <person name="Han C."/>
        </authorList>
    </citation>
    <scope>NUCLEOTIDE SEQUENCE [LARGE SCALE GENOMIC DNA]</scope>
    <source>
        <strain evidence="8 9">NEAU-YY642</strain>
    </source>
</reference>
<dbReference type="SUPFAM" id="SSF46894">
    <property type="entry name" value="C-terminal effector domain of the bipartite response regulators"/>
    <property type="match status" value="1"/>
</dbReference>
<evidence type="ECO:0000313" key="8">
    <source>
        <dbReference type="EMBL" id="RMI43366.1"/>
    </source>
</evidence>
<keyword evidence="4 6" id="KW-0238">DNA-binding</keyword>
<evidence type="ECO:0000256" key="4">
    <source>
        <dbReference type="ARBA" id="ARBA00023125"/>
    </source>
</evidence>
<evidence type="ECO:0000256" key="3">
    <source>
        <dbReference type="ARBA" id="ARBA00023015"/>
    </source>
</evidence>
<dbReference type="EMBL" id="RFFJ01000025">
    <property type="protein sequence ID" value="RMI43366.1"/>
    <property type="molecule type" value="Genomic_DNA"/>
</dbReference>
<dbReference type="Gene3D" id="1.10.10.10">
    <property type="entry name" value="Winged helix-like DNA-binding domain superfamily/Winged helix DNA-binding domain"/>
    <property type="match status" value="1"/>
</dbReference>
<dbReference type="GO" id="GO:0000160">
    <property type="term" value="P:phosphorelay signal transduction system"/>
    <property type="evidence" value="ECO:0007669"/>
    <property type="project" value="UniProtKB-KW"/>
</dbReference>
<keyword evidence="5" id="KW-0804">Transcription</keyword>
<dbReference type="Pfam" id="PF00486">
    <property type="entry name" value="Trans_reg_C"/>
    <property type="match status" value="1"/>
</dbReference>
<dbReference type="CDD" id="cd15831">
    <property type="entry name" value="BTAD"/>
    <property type="match status" value="1"/>
</dbReference>
<keyword evidence="2" id="KW-0902">Two-component regulatory system</keyword>
<evidence type="ECO:0000256" key="2">
    <source>
        <dbReference type="ARBA" id="ARBA00023012"/>
    </source>
</evidence>
<dbReference type="InterPro" id="IPR016032">
    <property type="entry name" value="Sig_transdc_resp-reg_C-effctor"/>
</dbReference>
<feature type="DNA-binding region" description="OmpR/PhoB-type" evidence="6">
    <location>
        <begin position="1"/>
        <end position="95"/>
    </location>
</feature>
<dbReference type="PROSITE" id="PS51755">
    <property type="entry name" value="OMPR_PHOB"/>
    <property type="match status" value="1"/>
</dbReference>
<dbReference type="AlphaFoldDB" id="A0A3M2M1F8"/>
<dbReference type="InterPro" id="IPR036388">
    <property type="entry name" value="WH-like_DNA-bd_sf"/>
</dbReference>
<dbReference type="PANTHER" id="PTHR35807">
    <property type="entry name" value="TRANSCRIPTIONAL REGULATOR REDD-RELATED"/>
    <property type="match status" value="1"/>
</dbReference>
<comment type="caution">
    <text evidence="8">The sequence shown here is derived from an EMBL/GenBank/DDBJ whole genome shotgun (WGS) entry which is preliminary data.</text>
</comment>
<dbReference type="Proteomes" id="UP000278673">
    <property type="component" value="Unassembled WGS sequence"/>
</dbReference>
<name>A0A3M2M1F8_9ACTN</name>
<proteinExistence type="inferred from homology"/>
<evidence type="ECO:0000313" key="9">
    <source>
        <dbReference type="Proteomes" id="UP000278673"/>
    </source>
</evidence>
<dbReference type="SUPFAM" id="SSF48452">
    <property type="entry name" value="TPR-like"/>
    <property type="match status" value="1"/>
</dbReference>
<dbReference type="InterPro" id="IPR051677">
    <property type="entry name" value="AfsR-DnrI-RedD_regulator"/>
</dbReference>
<dbReference type="SMART" id="SM01043">
    <property type="entry name" value="BTAD"/>
    <property type="match status" value="1"/>
</dbReference>
<dbReference type="Gene3D" id="1.25.40.10">
    <property type="entry name" value="Tetratricopeptide repeat domain"/>
    <property type="match status" value="1"/>
</dbReference>
<dbReference type="InterPro" id="IPR011990">
    <property type="entry name" value="TPR-like_helical_dom_sf"/>
</dbReference>
<sequence>MKYEVLGPLRVTGAGGTSFISPRKAETLLAVLLTRADQVVSTDQLLSEIWAMAAPRRANAALHVYVSQLRKILRGPAGSGTSPIVTRPRGYLLRTGRSRIDAVEFQQLAQQGRAHVREGRYEEAAAAFEAGLKLWTGSAFNGLTDSPLVYGYAIWLEESRLECLEMLMETYLMLGRHREIVGRLRKLSAEHPMRESFYRLRMIALYRCERQVEALEVYRAARKRLTDEVGLEPCQSLQEVHNAILLGEDPSPTRMRTLAETGPAAAHSA</sequence>
<organism evidence="8 9">
    <name type="scientific">Streptomyces triticirhizae</name>
    <dbReference type="NCBI Taxonomy" id="2483353"/>
    <lineage>
        <taxon>Bacteria</taxon>
        <taxon>Bacillati</taxon>
        <taxon>Actinomycetota</taxon>
        <taxon>Actinomycetes</taxon>
        <taxon>Kitasatosporales</taxon>
        <taxon>Streptomycetaceae</taxon>
        <taxon>Streptomyces</taxon>
    </lineage>
</organism>
<dbReference type="InterPro" id="IPR001867">
    <property type="entry name" value="OmpR/PhoB-type_DNA-bd"/>
</dbReference>